<dbReference type="OrthoDB" id="8183145at2"/>
<dbReference type="RefSeq" id="WP_025226269.1">
    <property type="nucleotide sequence ID" value="NZ_CP007139.1"/>
</dbReference>
<accession>A0A068NP47</accession>
<protein>
    <submittedName>
        <fullName evidence="1">Uncharacterized protein</fullName>
    </submittedName>
</protein>
<sequence>MPIPLLLGLALAALPAPQAPIYDAPVIKIFDLQKIHSVPLDAQVMKRTEANGVVTEEIRYTAMPGIRAFAYMSYPAGAKNLATNVQVLNSRAESRRGEAEVGFVGFCAAAPSGNTDPNKQDTVGGAKPTETFMADPQKDWIYQHVVIQLRALDYLATRPEVDMKRVVVSGFSWSGFVVALMHALDNRPACYVTWNSTGYYADEKGFSGIRGADDKSLITREQYLNYCPSAYAQWGTQPIFVSNALTDYFATLDGAIIMFKNLKSPKRFVWAPNRYHADTARHEYMSSGPYMWQWQGNGPKTPTVNQGAFEVKDGKLLYKYYIEGSENPTRAEVMYSYGNPGHWIGRTWHRIPAVLDPKQGYVAEIPVYDPDVPVYVLGQIETKSFKASGNCPDLYIPKAGGITAPNATYPTMLMDFEDRDDLYFGRGIPEFVGKAAQGQYCASVEPFEDGTVHLLNIEPFLWKDAKELHFFLKGDGKPGPLTLYLVRNSQYALNKDDKSSYSAISIVGPTETFAEGWHEYAIPLDKVRDLKRVDSLWFDCPGRNLVIDGVQLK</sequence>
<dbReference type="STRING" id="661478.OP10G_1769"/>
<dbReference type="SUPFAM" id="SSF53474">
    <property type="entry name" value="alpha/beta-Hydrolases"/>
    <property type="match status" value="1"/>
</dbReference>
<evidence type="ECO:0000313" key="1">
    <source>
        <dbReference type="EMBL" id="AIE85137.1"/>
    </source>
</evidence>
<dbReference type="eggNOG" id="COG1506">
    <property type="taxonomic scope" value="Bacteria"/>
</dbReference>
<dbReference type="HOGENOM" id="CLU_492398_0_0_0"/>
<gene>
    <name evidence="1" type="ORF">OP10G_1769</name>
</gene>
<dbReference type="Gene3D" id="3.40.50.1820">
    <property type="entry name" value="alpha/beta hydrolase"/>
    <property type="match status" value="1"/>
</dbReference>
<evidence type="ECO:0000313" key="2">
    <source>
        <dbReference type="Proteomes" id="UP000027982"/>
    </source>
</evidence>
<reference evidence="1 2" key="1">
    <citation type="journal article" date="2014" name="PLoS ONE">
        <title>The first complete genome sequence of the class fimbriimonadia in the phylum armatimonadetes.</title>
        <authorList>
            <person name="Hu Z.Y."/>
            <person name="Wang Y.Z."/>
            <person name="Im W.T."/>
            <person name="Wang S.Y."/>
            <person name="Zhao G.P."/>
            <person name="Zheng H.J."/>
            <person name="Quan Z.X."/>
        </authorList>
    </citation>
    <scope>NUCLEOTIDE SEQUENCE [LARGE SCALE GENOMIC DNA]</scope>
    <source>
        <strain evidence="1">Gsoil 348</strain>
    </source>
</reference>
<organism evidence="1 2">
    <name type="scientific">Fimbriimonas ginsengisoli Gsoil 348</name>
    <dbReference type="NCBI Taxonomy" id="661478"/>
    <lineage>
        <taxon>Bacteria</taxon>
        <taxon>Bacillati</taxon>
        <taxon>Armatimonadota</taxon>
        <taxon>Fimbriimonadia</taxon>
        <taxon>Fimbriimonadales</taxon>
        <taxon>Fimbriimonadaceae</taxon>
        <taxon>Fimbriimonas</taxon>
    </lineage>
</organism>
<dbReference type="KEGG" id="fgi:OP10G_1769"/>
<proteinExistence type="predicted"/>
<name>A0A068NP47_FIMGI</name>
<dbReference type="InterPro" id="IPR029058">
    <property type="entry name" value="AB_hydrolase_fold"/>
</dbReference>
<keyword evidence="2" id="KW-1185">Reference proteome</keyword>
<dbReference type="Proteomes" id="UP000027982">
    <property type="component" value="Chromosome"/>
</dbReference>
<dbReference type="EMBL" id="CP007139">
    <property type="protein sequence ID" value="AIE85137.1"/>
    <property type="molecule type" value="Genomic_DNA"/>
</dbReference>
<dbReference type="AlphaFoldDB" id="A0A068NP47"/>